<gene>
    <name evidence="2" type="ORF">SAMN04487824_10295</name>
</gene>
<dbReference type="RefSeq" id="WP_090844871.1">
    <property type="nucleotide sequence ID" value="NZ_FMZL01000002.1"/>
</dbReference>
<organism evidence="2 3">
    <name type="scientific">Parafannyhessea umbonata</name>
    <dbReference type="NCBI Taxonomy" id="604330"/>
    <lineage>
        <taxon>Bacteria</taxon>
        <taxon>Bacillati</taxon>
        <taxon>Actinomycetota</taxon>
        <taxon>Coriobacteriia</taxon>
        <taxon>Coriobacteriales</taxon>
        <taxon>Atopobiaceae</taxon>
        <taxon>Parafannyhessea</taxon>
    </lineage>
</organism>
<dbReference type="Pfam" id="PF04474">
    <property type="entry name" value="DUF554"/>
    <property type="match status" value="1"/>
</dbReference>
<evidence type="ECO:0000313" key="3">
    <source>
        <dbReference type="Proteomes" id="UP000198528"/>
    </source>
</evidence>
<evidence type="ECO:0000256" key="1">
    <source>
        <dbReference type="SAM" id="Phobius"/>
    </source>
</evidence>
<evidence type="ECO:0000313" key="2">
    <source>
        <dbReference type="EMBL" id="SDC03590.1"/>
    </source>
</evidence>
<feature type="transmembrane region" description="Helical" evidence="1">
    <location>
        <begin position="6"/>
        <end position="23"/>
    </location>
</feature>
<keyword evidence="1" id="KW-0472">Membrane</keyword>
<dbReference type="Proteomes" id="UP000198528">
    <property type="component" value="Unassembled WGS sequence"/>
</dbReference>
<sequence>MVLFGALMNGLEAFVGGVLGLLFKRHVSDDLGDFLLKGQGLCVVLVAVQGMVAKGGSVAVVTTAVALGSVVGYAIDLDKWVRRLGDWAQARLDRLFSGSERLGNFSEGFVASTLFCCTGAMAILGSISAGIQLDPSTLIAKGVIDLVVCLPLAATMGIGVPFCGVSLVVYEGILSVLASLMGPLLSDAVILQMGVTGSVLLLAVGTNLMGVTNLKVANILPAAFLPIVLVPLAGVVTSIL</sequence>
<protein>
    <recommendedName>
        <fullName evidence="4">DUF554 domain-containing protein</fullName>
    </recommendedName>
</protein>
<feature type="transmembrane region" description="Helical" evidence="1">
    <location>
        <begin position="58"/>
        <end position="75"/>
    </location>
</feature>
<evidence type="ECO:0008006" key="4">
    <source>
        <dbReference type="Google" id="ProtNLM"/>
    </source>
</evidence>
<keyword evidence="3" id="KW-1185">Reference proteome</keyword>
<dbReference type="PANTHER" id="PTHR36111">
    <property type="entry name" value="INNER MEMBRANE PROTEIN-RELATED"/>
    <property type="match status" value="1"/>
</dbReference>
<feature type="transmembrane region" description="Helical" evidence="1">
    <location>
        <begin position="182"/>
        <end position="204"/>
    </location>
</feature>
<dbReference type="PANTHER" id="PTHR36111:SF2">
    <property type="entry name" value="INNER MEMBRANE PROTEIN"/>
    <property type="match status" value="1"/>
</dbReference>
<dbReference type="EMBL" id="FMZL01000002">
    <property type="protein sequence ID" value="SDC03590.1"/>
    <property type="molecule type" value="Genomic_DNA"/>
</dbReference>
<accession>A0A1G6IAY0</accession>
<proteinExistence type="predicted"/>
<dbReference type="AlphaFoldDB" id="A0A1G6IAY0"/>
<feature type="transmembrane region" description="Helical" evidence="1">
    <location>
        <begin position="143"/>
        <end position="170"/>
    </location>
</feature>
<feature type="transmembrane region" description="Helical" evidence="1">
    <location>
        <begin position="216"/>
        <end position="239"/>
    </location>
</feature>
<dbReference type="STRING" id="604330.SAMN04489857_0267"/>
<reference evidence="3" key="1">
    <citation type="submission" date="2016-10" db="EMBL/GenBank/DDBJ databases">
        <authorList>
            <person name="Varghese N."/>
            <person name="Submissions S."/>
        </authorList>
    </citation>
    <scope>NUCLEOTIDE SEQUENCE [LARGE SCALE GENOMIC DNA]</scope>
    <source>
        <strain evidence="3">DSM 22619</strain>
    </source>
</reference>
<keyword evidence="1" id="KW-0812">Transmembrane</keyword>
<name>A0A1G6IAY0_9ACTN</name>
<dbReference type="InterPro" id="IPR007563">
    <property type="entry name" value="DUF554"/>
</dbReference>
<feature type="transmembrane region" description="Helical" evidence="1">
    <location>
        <begin position="109"/>
        <end position="131"/>
    </location>
</feature>
<keyword evidence="1" id="KW-1133">Transmembrane helix</keyword>